<protein>
    <submittedName>
        <fullName evidence="2">Uncharacterized protein</fullName>
    </submittedName>
</protein>
<keyword evidence="1" id="KW-0732">Signal</keyword>
<dbReference type="Proteomes" id="UP001152300">
    <property type="component" value="Unassembled WGS sequence"/>
</dbReference>
<evidence type="ECO:0000313" key="2">
    <source>
        <dbReference type="EMBL" id="KAJ8059546.1"/>
    </source>
</evidence>
<name>A0A9X0AB94_9HELO</name>
<dbReference type="AlphaFoldDB" id="A0A9X0AB94"/>
<evidence type="ECO:0000313" key="3">
    <source>
        <dbReference type="Proteomes" id="UP001152300"/>
    </source>
</evidence>
<organism evidence="2 3">
    <name type="scientific">Sclerotinia nivalis</name>
    <dbReference type="NCBI Taxonomy" id="352851"/>
    <lineage>
        <taxon>Eukaryota</taxon>
        <taxon>Fungi</taxon>
        <taxon>Dikarya</taxon>
        <taxon>Ascomycota</taxon>
        <taxon>Pezizomycotina</taxon>
        <taxon>Leotiomycetes</taxon>
        <taxon>Helotiales</taxon>
        <taxon>Sclerotiniaceae</taxon>
        <taxon>Sclerotinia</taxon>
    </lineage>
</organism>
<proteinExistence type="predicted"/>
<feature type="signal peptide" evidence="1">
    <location>
        <begin position="1"/>
        <end position="20"/>
    </location>
</feature>
<dbReference type="EMBL" id="JAPEIS010000014">
    <property type="protein sequence ID" value="KAJ8059546.1"/>
    <property type="molecule type" value="Genomic_DNA"/>
</dbReference>
<reference evidence="2" key="1">
    <citation type="submission" date="2022-11" db="EMBL/GenBank/DDBJ databases">
        <title>Genome Resource of Sclerotinia nivalis Strain SnTB1, a Plant Pathogen Isolated from American Ginseng.</title>
        <authorList>
            <person name="Fan S."/>
        </authorList>
    </citation>
    <scope>NUCLEOTIDE SEQUENCE</scope>
    <source>
        <strain evidence="2">SnTB1</strain>
    </source>
</reference>
<dbReference type="OrthoDB" id="3559125at2759"/>
<sequence>MKFSNTLIFALSVAAASAAAIEERASARYTIKNFKAACTSSSSCSYSFNSFIGTGTTGSGTSCSITLPTSDGKLPDVAKSTGTCSGMNFWFTRTSAGLEFWNSIRITYSSYLGH</sequence>
<gene>
    <name evidence="2" type="ORF">OCU04_011202</name>
</gene>
<feature type="chain" id="PRO_5040885924" evidence="1">
    <location>
        <begin position="21"/>
        <end position="114"/>
    </location>
</feature>
<keyword evidence="3" id="KW-1185">Reference proteome</keyword>
<accession>A0A9X0AB94</accession>
<comment type="caution">
    <text evidence="2">The sequence shown here is derived from an EMBL/GenBank/DDBJ whole genome shotgun (WGS) entry which is preliminary data.</text>
</comment>
<evidence type="ECO:0000256" key="1">
    <source>
        <dbReference type="SAM" id="SignalP"/>
    </source>
</evidence>